<sequence length="106" mass="12012">MFEQQPVPERRGHLRPVKPPKAVWVDLGAVYPLGHRPRVFVKDGLDLQTTVPGELRMWDRTTTGHWVGWVTFPIRSSTGTAQQGQWVFSDALTPRVDARGRSQPDP</sequence>
<gene>
    <name evidence="2" type="ORF">SAMN06265360_11965</name>
</gene>
<evidence type="ECO:0000313" key="2">
    <source>
        <dbReference type="EMBL" id="SNR78746.1"/>
    </source>
</evidence>
<evidence type="ECO:0000313" key="3">
    <source>
        <dbReference type="Proteomes" id="UP000198348"/>
    </source>
</evidence>
<reference evidence="2 3" key="1">
    <citation type="submission" date="2017-06" db="EMBL/GenBank/DDBJ databases">
        <authorList>
            <person name="Kim H.J."/>
            <person name="Triplett B.A."/>
        </authorList>
    </citation>
    <scope>NUCLEOTIDE SEQUENCE [LARGE SCALE GENOMIC DNA]</scope>
    <source>
        <strain evidence="2 3">DSM 45207</strain>
    </source>
</reference>
<keyword evidence="3" id="KW-1185">Reference proteome</keyword>
<dbReference type="AlphaFoldDB" id="A0A238Z5T6"/>
<feature type="compositionally biased region" description="Basic and acidic residues" evidence="1">
    <location>
        <begin position="96"/>
        <end position="106"/>
    </location>
</feature>
<feature type="region of interest" description="Disordered" evidence="1">
    <location>
        <begin position="78"/>
        <end position="106"/>
    </location>
</feature>
<accession>A0A238Z5T6</accession>
<evidence type="ECO:0000256" key="1">
    <source>
        <dbReference type="SAM" id="MobiDB-lite"/>
    </source>
</evidence>
<protein>
    <submittedName>
        <fullName evidence="2">Uncharacterized protein</fullName>
    </submittedName>
</protein>
<proteinExistence type="predicted"/>
<dbReference type="OrthoDB" id="4377352at2"/>
<dbReference type="RefSeq" id="WP_089302740.1">
    <property type="nucleotide sequence ID" value="NZ_FZNW01000019.1"/>
</dbReference>
<dbReference type="EMBL" id="FZNW01000019">
    <property type="protein sequence ID" value="SNR78746.1"/>
    <property type="molecule type" value="Genomic_DNA"/>
</dbReference>
<dbReference type="Proteomes" id="UP000198348">
    <property type="component" value="Unassembled WGS sequence"/>
</dbReference>
<name>A0A238Z5T6_9PSEU</name>
<organism evidence="2 3">
    <name type="scientific">Haloechinothrix alba</name>
    <dbReference type="NCBI Taxonomy" id="664784"/>
    <lineage>
        <taxon>Bacteria</taxon>
        <taxon>Bacillati</taxon>
        <taxon>Actinomycetota</taxon>
        <taxon>Actinomycetes</taxon>
        <taxon>Pseudonocardiales</taxon>
        <taxon>Pseudonocardiaceae</taxon>
        <taxon>Haloechinothrix</taxon>
    </lineage>
</organism>